<organism evidence="1 2">
    <name type="scientific">Paractinoplanes hotanensis</name>
    <dbReference type="NCBI Taxonomy" id="2906497"/>
    <lineage>
        <taxon>Bacteria</taxon>
        <taxon>Bacillati</taxon>
        <taxon>Actinomycetota</taxon>
        <taxon>Actinomycetes</taxon>
        <taxon>Micromonosporales</taxon>
        <taxon>Micromonosporaceae</taxon>
        <taxon>Paractinoplanes</taxon>
    </lineage>
</organism>
<evidence type="ECO:0000313" key="2">
    <source>
        <dbReference type="Proteomes" id="UP001523216"/>
    </source>
</evidence>
<keyword evidence="2" id="KW-1185">Reference proteome</keyword>
<dbReference type="RefSeq" id="WP_251800925.1">
    <property type="nucleotide sequence ID" value="NZ_JAMQOL010000038.1"/>
</dbReference>
<proteinExistence type="predicted"/>
<name>A0ABT0Y730_9ACTN</name>
<sequence length="166" mass="18538">MLHIRIGSDYHYATERAEMAELIAMVLRGGPVNASTAFSFADRRHTAETRDWWLDNVLQVGVNPATGYGGLTWHVTPARADRSGDAKDAYCWVTDNPDPPETDPVVLSDPGAPVCYDRRSTLPIADIRAALEEFCRSGTGDRPQSVRWVRGDLNGERLDERQAPRW</sequence>
<dbReference type="InterPro" id="IPR025680">
    <property type="entry name" value="DddI"/>
</dbReference>
<evidence type="ECO:0000313" key="1">
    <source>
        <dbReference type="EMBL" id="MCM4081124.1"/>
    </source>
</evidence>
<gene>
    <name evidence="1" type="ORF">LXN57_26470</name>
</gene>
<dbReference type="EMBL" id="JAMQOL010000038">
    <property type="protein sequence ID" value="MCM4081124.1"/>
    <property type="molecule type" value="Genomic_DNA"/>
</dbReference>
<dbReference type="Proteomes" id="UP001523216">
    <property type="component" value="Unassembled WGS sequence"/>
</dbReference>
<dbReference type="Pfam" id="PF14430">
    <property type="entry name" value="Imm1"/>
    <property type="match status" value="1"/>
</dbReference>
<comment type="caution">
    <text evidence="1">The sequence shown here is derived from an EMBL/GenBank/DDBJ whole genome shotgun (WGS) entry which is preliminary data.</text>
</comment>
<protein>
    <submittedName>
        <fullName evidence="1">Imm1 family immunity protein</fullName>
    </submittedName>
</protein>
<reference evidence="1 2" key="1">
    <citation type="submission" date="2022-06" db="EMBL/GenBank/DDBJ databases">
        <title>Actinoplanes abujensis sp. nov., isolated from Nigerian arid soil.</title>
        <authorList>
            <person name="Ding P."/>
        </authorList>
    </citation>
    <scope>NUCLEOTIDE SEQUENCE [LARGE SCALE GENOMIC DNA]</scope>
    <source>
        <strain evidence="2">TRM88002</strain>
    </source>
</reference>
<accession>A0ABT0Y730</accession>